<reference evidence="1" key="2">
    <citation type="journal article" date="2022" name="New Phytol.">
        <title>Evolutionary transition to the ectomycorrhizal habit in the genomes of a hyperdiverse lineage of mushroom-forming fungi.</title>
        <authorList>
            <person name="Looney B."/>
            <person name="Miyauchi S."/>
            <person name="Morin E."/>
            <person name="Drula E."/>
            <person name="Courty P.E."/>
            <person name="Kohler A."/>
            <person name="Kuo A."/>
            <person name="LaButti K."/>
            <person name="Pangilinan J."/>
            <person name="Lipzen A."/>
            <person name="Riley R."/>
            <person name="Andreopoulos W."/>
            <person name="He G."/>
            <person name="Johnson J."/>
            <person name="Nolan M."/>
            <person name="Tritt A."/>
            <person name="Barry K.W."/>
            <person name="Grigoriev I.V."/>
            <person name="Nagy L.G."/>
            <person name="Hibbett D."/>
            <person name="Henrissat B."/>
            <person name="Matheny P.B."/>
            <person name="Labbe J."/>
            <person name="Martin F.M."/>
        </authorList>
    </citation>
    <scope>NUCLEOTIDE SEQUENCE</scope>
    <source>
        <strain evidence="1">FP105234-sp</strain>
    </source>
</reference>
<name>A0ACB8S9E4_9AGAM</name>
<dbReference type="Proteomes" id="UP000814033">
    <property type="component" value="Unassembled WGS sequence"/>
</dbReference>
<reference evidence="1" key="1">
    <citation type="submission" date="2021-02" db="EMBL/GenBank/DDBJ databases">
        <authorList>
            <consortium name="DOE Joint Genome Institute"/>
            <person name="Ahrendt S."/>
            <person name="Looney B.P."/>
            <person name="Miyauchi S."/>
            <person name="Morin E."/>
            <person name="Drula E."/>
            <person name="Courty P.E."/>
            <person name="Chicoki N."/>
            <person name="Fauchery L."/>
            <person name="Kohler A."/>
            <person name="Kuo A."/>
            <person name="Labutti K."/>
            <person name="Pangilinan J."/>
            <person name="Lipzen A."/>
            <person name="Riley R."/>
            <person name="Andreopoulos W."/>
            <person name="He G."/>
            <person name="Johnson J."/>
            <person name="Barry K.W."/>
            <person name="Grigoriev I.V."/>
            <person name="Nagy L."/>
            <person name="Hibbett D."/>
            <person name="Henrissat B."/>
            <person name="Matheny P.B."/>
            <person name="Labbe J."/>
            <person name="Martin F."/>
        </authorList>
    </citation>
    <scope>NUCLEOTIDE SEQUENCE</scope>
    <source>
        <strain evidence="1">FP105234-sp</strain>
    </source>
</reference>
<accession>A0ACB8S9E4</accession>
<proteinExistence type="predicted"/>
<gene>
    <name evidence="1" type="ORF">FA95DRAFT_1158367</name>
</gene>
<sequence length="93" mass="10245">MPPCPRQMMRTVYTGLALGQSSAIETLRLLERARLTPLSLLERAASTVTMLGDPSFSTRRQSRRDGQPIASKSKPVKAEIALKNYADRITLAS</sequence>
<dbReference type="EMBL" id="MU275843">
    <property type="protein sequence ID" value="KAI0052746.1"/>
    <property type="molecule type" value="Genomic_DNA"/>
</dbReference>
<protein>
    <submittedName>
        <fullName evidence="1">Uncharacterized protein</fullName>
    </submittedName>
</protein>
<evidence type="ECO:0000313" key="1">
    <source>
        <dbReference type="EMBL" id="KAI0052746.1"/>
    </source>
</evidence>
<organism evidence="1 2">
    <name type="scientific">Auriscalpium vulgare</name>
    <dbReference type="NCBI Taxonomy" id="40419"/>
    <lineage>
        <taxon>Eukaryota</taxon>
        <taxon>Fungi</taxon>
        <taxon>Dikarya</taxon>
        <taxon>Basidiomycota</taxon>
        <taxon>Agaricomycotina</taxon>
        <taxon>Agaricomycetes</taxon>
        <taxon>Russulales</taxon>
        <taxon>Auriscalpiaceae</taxon>
        <taxon>Auriscalpium</taxon>
    </lineage>
</organism>
<comment type="caution">
    <text evidence="1">The sequence shown here is derived from an EMBL/GenBank/DDBJ whole genome shotgun (WGS) entry which is preliminary data.</text>
</comment>
<evidence type="ECO:0000313" key="2">
    <source>
        <dbReference type="Proteomes" id="UP000814033"/>
    </source>
</evidence>
<keyword evidence="2" id="KW-1185">Reference proteome</keyword>